<dbReference type="GO" id="GO:0035438">
    <property type="term" value="F:cyclic-di-GMP binding"/>
    <property type="evidence" value="ECO:0007669"/>
    <property type="project" value="InterPro"/>
</dbReference>
<protein>
    <submittedName>
        <fullName evidence="2">PilZ domain-containing protein</fullName>
    </submittedName>
</protein>
<reference evidence="2" key="1">
    <citation type="submission" date="2022-10" db="EMBL/GenBank/DDBJ databases">
        <authorList>
            <person name="Koch H."/>
        </authorList>
    </citation>
    <scope>NUCLEOTIDE SEQUENCE</scope>
    <source>
        <strain evidence="2">DNF</strain>
    </source>
</reference>
<gene>
    <name evidence="2" type="ORF">DNFV4_00800</name>
</gene>
<dbReference type="AlphaFoldDB" id="A0AA86MWN1"/>
<evidence type="ECO:0000313" key="3">
    <source>
        <dbReference type="Proteomes" id="UP001179121"/>
    </source>
</evidence>
<feature type="domain" description="PilZ" evidence="1">
    <location>
        <begin position="59"/>
        <end position="154"/>
    </location>
</feature>
<dbReference type="Proteomes" id="UP001179121">
    <property type="component" value="Chromosome"/>
</dbReference>
<evidence type="ECO:0000313" key="2">
    <source>
        <dbReference type="EMBL" id="CAI4030372.1"/>
    </source>
</evidence>
<dbReference type="InterPro" id="IPR009875">
    <property type="entry name" value="PilZ_domain"/>
</dbReference>
<evidence type="ECO:0000259" key="1">
    <source>
        <dbReference type="Pfam" id="PF07238"/>
    </source>
</evidence>
<dbReference type="Pfam" id="PF07238">
    <property type="entry name" value="PilZ"/>
    <property type="match status" value="1"/>
</dbReference>
<name>A0AA86MWN1_9BACT</name>
<keyword evidence="3" id="KW-1185">Reference proteome</keyword>
<organism evidence="2 3">
    <name type="scientific">Nitrospira tepida</name>
    <dbReference type="NCBI Taxonomy" id="2973512"/>
    <lineage>
        <taxon>Bacteria</taxon>
        <taxon>Pseudomonadati</taxon>
        <taxon>Nitrospirota</taxon>
        <taxon>Nitrospiria</taxon>
        <taxon>Nitrospirales</taxon>
        <taxon>Nitrospiraceae</taxon>
        <taxon>Nitrospira</taxon>
    </lineage>
</organism>
<dbReference type="SUPFAM" id="SSF141371">
    <property type="entry name" value="PilZ domain-like"/>
    <property type="match status" value="1"/>
</dbReference>
<dbReference type="KEGG" id="nti:DNFV4_00800"/>
<accession>A0AA86MWN1</accession>
<dbReference type="Gene3D" id="2.40.10.220">
    <property type="entry name" value="predicted glycosyltransferase like domains"/>
    <property type="match status" value="1"/>
</dbReference>
<proteinExistence type="predicted"/>
<sequence>MKEPHCPECGTTFVRVIHQATMADSLLQLLRVYSFRCQLCTAQFRAFRPAARDLTQAFDRRQYKRLPTSCMATLVTDLLSPREMVTDISMGGCSVRMESPLPLGTFLGLQFQTAERGAGITVSTAMVRSVRERSVGIQFLEIERDQKTKLSQYVHGLLLSQGLAAEASPS</sequence>
<dbReference type="EMBL" id="OX365700">
    <property type="protein sequence ID" value="CAI4030372.1"/>
    <property type="molecule type" value="Genomic_DNA"/>
</dbReference>